<evidence type="ECO:0000256" key="3">
    <source>
        <dbReference type="ARBA" id="ARBA00023136"/>
    </source>
</evidence>
<dbReference type="InterPro" id="IPR044927">
    <property type="entry name" value="Endonuclea_NS_2"/>
</dbReference>
<gene>
    <name evidence="7" type="ORF">J5227_08510</name>
</gene>
<organism evidence="7 8">
    <name type="scientific">Bacillus subtilis</name>
    <dbReference type="NCBI Taxonomy" id="1423"/>
    <lineage>
        <taxon>Bacteria</taxon>
        <taxon>Bacillati</taxon>
        <taxon>Bacillota</taxon>
        <taxon>Bacilli</taxon>
        <taxon>Bacillales</taxon>
        <taxon>Bacillaceae</taxon>
        <taxon>Bacillus</taxon>
    </lineage>
</organism>
<evidence type="ECO:0000259" key="6">
    <source>
        <dbReference type="PROSITE" id="PS51756"/>
    </source>
</evidence>
<dbReference type="AlphaFoldDB" id="A0A8I1WCE0"/>
<name>A0A8I1WCE0_BACIU</name>
<keyword evidence="2" id="KW-1003">Cell membrane</keyword>
<evidence type="ECO:0000256" key="5">
    <source>
        <dbReference type="SAM" id="Coils"/>
    </source>
</evidence>
<evidence type="ECO:0000256" key="2">
    <source>
        <dbReference type="ARBA" id="ARBA00022475"/>
    </source>
</evidence>
<comment type="similarity">
    <text evidence="4">In the N-terminal section; belongs to the LXG family.</text>
</comment>
<evidence type="ECO:0000256" key="1">
    <source>
        <dbReference type="ARBA" id="ARBA00004236"/>
    </source>
</evidence>
<accession>A0A8I1WCE0</accession>
<dbReference type="Pfam" id="PF04740">
    <property type="entry name" value="LXG"/>
    <property type="match status" value="1"/>
</dbReference>
<dbReference type="PANTHER" id="PTHR34976">
    <property type="entry name" value="RIBONUCLEASE YQCG-RELATED"/>
    <property type="match status" value="1"/>
</dbReference>
<dbReference type="Gene3D" id="3.40.570.10">
    <property type="entry name" value="Extracellular Endonuclease, subunit A"/>
    <property type="match status" value="1"/>
</dbReference>
<dbReference type="RefSeq" id="WP_163190310.1">
    <property type="nucleotide sequence ID" value="NZ_JAGFPW010000005.1"/>
</dbReference>
<sequence>MKIYEANTLISEMEARSRQYKKTREQFIDLKKAFMDVANLGEAFKGKGADNIKAFYKEHASNVDDWIDMLDMKIAFFDSIATTLEEADLAGNTFVDTSFLENELENAHNRSKGIVGEQKKAISAILEDINDILPLEVFSTADFKEHLSDSKVQRENTVDKVNEIDSKLVKEYEKSQENQDYIIAKNKALIDATGQGKNATPIHFNAQAYYDTKVFKQRDKIHKKTQEYLAVKKEEAEKHKIKELKEKLAKVSDPNEYLEIAKKIGYENLNSDQKQYVLQLEQMNQEKEILKGIGVGLKDVVVDTATGIWDTVTKPGETLEGIGQTIMHPVNTFNIIKKGIEDSYQRDMVNGDSYSRARWVTYAIGMVGTSIVGTKGVDKVGKVSKAGKIGAAGAKVKNVSKKAASKGVNITKKGSKKAADKITKDIKDFKNLLPRLQMLGPQFAMANVGKIPFNSVDGSRLKDKLVQQAKRVSDQSREIEGKVSDILEKSSKAKSNIKVNTNDIHKVKYGNHFTRVKRRKVLKPNIEYTTPIGYTYKTDDKGRIISASGKLNLGAAKRNKYAQKIAGREDRLKTDEGGHLIATIFKGSGKLDNLVPMDGNLNKGEWKKLENMWAKQLDKGRTVEVKIHPVYKGNSQRPASFEIEYKIGNRKWDVVNFDNKPGGK</sequence>
<keyword evidence="5" id="KW-0175">Coiled coil</keyword>
<evidence type="ECO:0000256" key="4">
    <source>
        <dbReference type="ARBA" id="ARBA00034117"/>
    </source>
</evidence>
<evidence type="ECO:0000313" key="8">
    <source>
        <dbReference type="Proteomes" id="UP000665181"/>
    </source>
</evidence>
<keyword evidence="3" id="KW-0472">Membrane</keyword>
<dbReference type="InterPro" id="IPR006829">
    <property type="entry name" value="LXG_dom"/>
</dbReference>
<dbReference type="Proteomes" id="UP000665181">
    <property type="component" value="Unassembled WGS sequence"/>
</dbReference>
<dbReference type="InterPro" id="IPR044929">
    <property type="entry name" value="DNA/RNA_non-sp_Endonuclease_sf"/>
</dbReference>
<comment type="caution">
    <text evidence="7">The sequence shown here is derived from an EMBL/GenBank/DDBJ whole genome shotgun (WGS) entry which is preliminary data.</text>
</comment>
<dbReference type="PANTHER" id="PTHR34976:SF2">
    <property type="entry name" value="TYPE VII SECRETION SYSTEM PROTEIN ESSD"/>
    <property type="match status" value="1"/>
</dbReference>
<dbReference type="Pfam" id="PF13930">
    <property type="entry name" value="Endonuclea_NS_2"/>
    <property type="match status" value="1"/>
</dbReference>
<dbReference type="PROSITE" id="PS51756">
    <property type="entry name" value="LXG"/>
    <property type="match status" value="1"/>
</dbReference>
<proteinExistence type="inferred from homology"/>
<feature type="domain" description="LXG" evidence="6">
    <location>
        <begin position="1"/>
        <end position="235"/>
    </location>
</feature>
<comment type="subcellular location">
    <subcellularLocation>
        <location evidence="1">Cell membrane</location>
    </subcellularLocation>
</comment>
<evidence type="ECO:0000313" key="7">
    <source>
        <dbReference type="EMBL" id="MBO3794351.1"/>
    </source>
</evidence>
<dbReference type="EMBL" id="JAGFPW010000005">
    <property type="protein sequence ID" value="MBO3794351.1"/>
    <property type="molecule type" value="Genomic_DNA"/>
</dbReference>
<dbReference type="GO" id="GO:0005886">
    <property type="term" value="C:plasma membrane"/>
    <property type="evidence" value="ECO:0007669"/>
    <property type="project" value="UniProtKB-SubCell"/>
</dbReference>
<protein>
    <submittedName>
        <fullName evidence="7">Ribonuclease YeeF family protein</fullName>
    </submittedName>
</protein>
<dbReference type="InterPro" id="IPR051768">
    <property type="entry name" value="Bact_secretion_toxin"/>
</dbReference>
<feature type="coiled-coil region" evidence="5">
    <location>
        <begin position="231"/>
        <end position="286"/>
    </location>
</feature>
<reference evidence="7" key="1">
    <citation type="submission" date="2021-03" db="EMBL/GenBank/DDBJ databases">
        <title>Isolation of Bacillus subtilis from fermented food sample.</title>
        <authorList>
            <person name="Lakshmanan V."/>
            <person name="Athira K."/>
            <person name="Rajagopal K."/>
        </authorList>
    </citation>
    <scope>NUCLEOTIDE SEQUENCE</scope>
    <source>
        <strain evidence="7">S1</strain>
    </source>
</reference>